<sequence>MEPLWRPSADRVQNANITRFIKVVNEKYGLQLSDYESLYQWSISHREDFWASVWDFGGVLYSQPYKEVLQDSPTMIGAKWFIDARLNFAENLLRFRDDREALVFKGEGQPTVRMTYAQLYSEVAGMAASLRKAGVRVGDRVAGYVPNMMETVVAMLAATSIGAIWSSCSPDFGIKGVLDRFGQIEPKILFTADGYFYNGKTHDSLERISGIIKELPSIEHVVVIPYTRKRADIAHVPRAIHYEDFISRGVQGIEFEQLPFDHPVYIMYSSGTTGLPKCMVHGAGGTLIQHLKEHILHCDLKREDKIYYFTTCGWMMWNWLVSALAVGATVLLYDGSPFYPDAGAIFQLAEDEKMTIFGTSARYIAAVEKAGLKPKEKYDLSPLKTMCSTGSPLSEESFRFVYRDVKEDIDLASISGGTDIISCFALGCPILPVYEGELQCRGLGMKVEAYDPEGKPVIGQQGELVCTATFPSQPIYFWNDPDFAKYKAAYFDVYPNVWHHGDFIEITEHGGVKIYGRSDATLNPSGVRIGTAEIYRQVEALDEVADSIVVGQSWENDVRVILFVKTAPGYVLDDALKNKIKKTIRENTTPRHVPALILPIADIPVTLNGKKVELAVRNVIEGKPVTNRDALLNPEALELFANIPELKA</sequence>
<dbReference type="Gene3D" id="3.40.50.12780">
    <property type="entry name" value="N-terminal domain of ligase-like"/>
    <property type="match status" value="1"/>
</dbReference>
<dbReference type="AlphaFoldDB" id="A0A7C4EU76"/>
<dbReference type="PROSITE" id="PS00455">
    <property type="entry name" value="AMP_BINDING"/>
    <property type="match status" value="1"/>
</dbReference>
<dbReference type="PANTHER" id="PTHR42921:SF1">
    <property type="entry name" value="ACETOACETYL-COA SYNTHETASE"/>
    <property type="match status" value="1"/>
</dbReference>
<dbReference type="InterPro" id="IPR020845">
    <property type="entry name" value="AMP-binding_CS"/>
</dbReference>
<dbReference type="GO" id="GO:0006629">
    <property type="term" value="P:lipid metabolic process"/>
    <property type="evidence" value="ECO:0007669"/>
    <property type="project" value="InterPro"/>
</dbReference>
<accession>A0A7C4EU76</accession>
<evidence type="ECO:0000256" key="1">
    <source>
        <dbReference type="ARBA" id="ARBA00006432"/>
    </source>
</evidence>
<proteinExistence type="inferred from homology"/>
<keyword evidence="2 7" id="KW-0436">Ligase</keyword>
<keyword evidence="4" id="KW-0067">ATP-binding</keyword>
<dbReference type="PANTHER" id="PTHR42921">
    <property type="entry name" value="ACETOACETYL-COA SYNTHETASE"/>
    <property type="match status" value="1"/>
</dbReference>
<dbReference type="Pfam" id="PF00501">
    <property type="entry name" value="AMP-binding"/>
    <property type="match status" value="1"/>
</dbReference>
<protein>
    <submittedName>
        <fullName evidence="7">Acetoacetate--CoA ligase</fullName>
        <ecNumber evidence="7">6.2.1.16</ecNumber>
    </submittedName>
</protein>
<comment type="caution">
    <text evidence="7">The sequence shown here is derived from an EMBL/GenBank/DDBJ whole genome shotgun (WGS) entry which is preliminary data.</text>
</comment>
<dbReference type="NCBIfam" id="NF002937">
    <property type="entry name" value="PRK03584.1"/>
    <property type="match status" value="1"/>
</dbReference>
<evidence type="ECO:0000256" key="3">
    <source>
        <dbReference type="ARBA" id="ARBA00022741"/>
    </source>
</evidence>
<dbReference type="InterPro" id="IPR045851">
    <property type="entry name" value="AMP-bd_C_sf"/>
</dbReference>
<dbReference type="InterPro" id="IPR042099">
    <property type="entry name" value="ANL_N_sf"/>
</dbReference>
<feature type="domain" description="AMP-dependent synthetase/ligase" evidence="5">
    <location>
        <begin position="93"/>
        <end position="466"/>
    </location>
</feature>
<evidence type="ECO:0000259" key="6">
    <source>
        <dbReference type="Pfam" id="PF16177"/>
    </source>
</evidence>
<dbReference type="SUPFAM" id="SSF56801">
    <property type="entry name" value="Acetyl-CoA synthetase-like"/>
    <property type="match status" value="1"/>
</dbReference>
<dbReference type="EC" id="6.2.1.16" evidence="7"/>
<dbReference type="NCBIfam" id="TIGR01217">
    <property type="entry name" value="ac_ac_CoA_syn"/>
    <property type="match status" value="1"/>
</dbReference>
<dbReference type="Gene3D" id="3.30.300.30">
    <property type="match status" value="1"/>
</dbReference>
<dbReference type="GO" id="GO:0005524">
    <property type="term" value="F:ATP binding"/>
    <property type="evidence" value="ECO:0007669"/>
    <property type="project" value="UniProtKB-KW"/>
</dbReference>
<name>A0A7C4EU76_9BACT</name>
<gene>
    <name evidence="7" type="ORF">ENV54_08645</name>
</gene>
<evidence type="ECO:0000313" key="7">
    <source>
        <dbReference type="EMBL" id="HGH61351.1"/>
    </source>
</evidence>
<dbReference type="InterPro" id="IPR032387">
    <property type="entry name" value="ACAS_N"/>
</dbReference>
<evidence type="ECO:0000256" key="4">
    <source>
        <dbReference type="ARBA" id="ARBA00022840"/>
    </source>
</evidence>
<keyword evidence="3" id="KW-0547">Nucleotide-binding</keyword>
<dbReference type="Pfam" id="PF16177">
    <property type="entry name" value="ACAS_N"/>
    <property type="match status" value="1"/>
</dbReference>
<dbReference type="InterPro" id="IPR000873">
    <property type="entry name" value="AMP-dep_synth/lig_dom"/>
</dbReference>
<dbReference type="CDD" id="cd05943">
    <property type="entry name" value="AACS"/>
    <property type="match status" value="1"/>
</dbReference>
<comment type="similarity">
    <text evidence="1">Belongs to the ATP-dependent AMP-binding enzyme family.</text>
</comment>
<evidence type="ECO:0000259" key="5">
    <source>
        <dbReference type="Pfam" id="PF00501"/>
    </source>
</evidence>
<reference evidence="7" key="1">
    <citation type="journal article" date="2020" name="mSystems">
        <title>Genome- and Community-Level Interaction Insights into Carbon Utilization and Element Cycling Functions of Hydrothermarchaeota in Hydrothermal Sediment.</title>
        <authorList>
            <person name="Zhou Z."/>
            <person name="Liu Y."/>
            <person name="Xu W."/>
            <person name="Pan J."/>
            <person name="Luo Z.H."/>
            <person name="Li M."/>
        </authorList>
    </citation>
    <scope>NUCLEOTIDE SEQUENCE [LARGE SCALE GENOMIC DNA]</scope>
    <source>
        <strain evidence="7">SpSt-769</strain>
    </source>
</reference>
<evidence type="ECO:0000256" key="2">
    <source>
        <dbReference type="ARBA" id="ARBA00022598"/>
    </source>
</evidence>
<feature type="domain" description="Acetyl-coenzyme A synthetase N-terminal" evidence="6">
    <location>
        <begin position="35"/>
        <end position="91"/>
    </location>
</feature>
<dbReference type="EMBL" id="DTGT01000269">
    <property type="protein sequence ID" value="HGH61351.1"/>
    <property type="molecule type" value="Genomic_DNA"/>
</dbReference>
<dbReference type="InterPro" id="IPR005914">
    <property type="entry name" value="Acac_CoA_synth"/>
</dbReference>
<dbReference type="GO" id="GO:0030729">
    <property type="term" value="F:acetoacetate-CoA ligase activity"/>
    <property type="evidence" value="ECO:0007669"/>
    <property type="project" value="UniProtKB-EC"/>
</dbReference>
<organism evidence="7">
    <name type="scientific">Desulfomonile tiedjei</name>
    <dbReference type="NCBI Taxonomy" id="2358"/>
    <lineage>
        <taxon>Bacteria</taxon>
        <taxon>Pseudomonadati</taxon>
        <taxon>Thermodesulfobacteriota</taxon>
        <taxon>Desulfomonilia</taxon>
        <taxon>Desulfomonilales</taxon>
        <taxon>Desulfomonilaceae</taxon>
        <taxon>Desulfomonile</taxon>
    </lineage>
</organism>